<dbReference type="VEuPathDB" id="FungiDB:BO71DRAFT_240122"/>
<evidence type="ECO:0000313" key="9">
    <source>
        <dbReference type="EMBL" id="PYH94090.1"/>
    </source>
</evidence>
<evidence type="ECO:0000256" key="2">
    <source>
        <dbReference type="ARBA" id="ARBA00022692"/>
    </source>
</evidence>
<keyword evidence="4" id="KW-1133">Transmembrane helix</keyword>
<dbReference type="EMBL" id="KZ825879">
    <property type="protein sequence ID" value="PYH94090.1"/>
    <property type="molecule type" value="Genomic_DNA"/>
</dbReference>
<evidence type="ECO:0000259" key="8">
    <source>
        <dbReference type="PROSITE" id="PS51212"/>
    </source>
</evidence>
<feature type="domain" description="WSC" evidence="8">
    <location>
        <begin position="24"/>
        <end position="113"/>
    </location>
</feature>
<dbReference type="OrthoDB" id="2019572at2759"/>
<keyword evidence="6" id="KW-0325">Glycoprotein</keyword>
<keyword evidence="10" id="KW-1185">Reference proteome</keyword>
<feature type="chain" id="PRO_5016266864" description="WSC domain-containing protein" evidence="7">
    <location>
        <begin position="25"/>
        <end position="246"/>
    </location>
</feature>
<accession>A0A319D9Q6</accession>
<dbReference type="PANTHER" id="PTHR24269">
    <property type="entry name" value="KREMEN PROTEIN"/>
    <property type="match status" value="1"/>
</dbReference>
<sequence length="246" mass="24654">MPKSNTILNLAILSLISFSPAASASISTGCYTTPGQLVSQGAYQFQSNGYCQQICSKQNHTVYALHNGNECACGSQLPPSSDKVETTQCQTPCSGFPSETCGGRNSWTVITDAPNKLRRDEDDSVIVTAPDTPDPMVSAKVNPTMVETGIAMASTADDSVSKTSVPSVILTAPSMTAPQQHGSSATATSMVIAASNSAEASSAAASSSGVASPSASAGAAAVVGAGSGSMLGVGAMVVSVAVGMLY</sequence>
<feature type="signal peptide" evidence="7">
    <location>
        <begin position="1"/>
        <end position="24"/>
    </location>
</feature>
<evidence type="ECO:0000256" key="1">
    <source>
        <dbReference type="ARBA" id="ARBA00004167"/>
    </source>
</evidence>
<keyword evidence="2" id="KW-0812">Transmembrane</keyword>
<dbReference type="InterPro" id="IPR051836">
    <property type="entry name" value="Kremen_rcpt"/>
</dbReference>
<dbReference type="PROSITE" id="PS51212">
    <property type="entry name" value="WSC"/>
    <property type="match status" value="1"/>
</dbReference>
<dbReference type="Proteomes" id="UP000247810">
    <property type="component" value="Unassembled WGS sequence"/>
</dbReference>
<protein>
    <recommendedName>
        <fullName evidence="8">WSC domain-containing protein</fullName>
    </recommendedName>
</protein>
<evidence type="ECO:0000256" key="4">
    <source>
        <dbReference type="ARBA" id="ARBA00022989"/>
    </source>
</evidence>
<proteinExistence type="predicted"/>
<reference evidence="9 10" key="1">
    <citation type="submission" date="2018-02" db="EMBL/GenBank/DDBJ databases">
        <title>The genomes of Aspergillus section Nigri reveals drivers in fungal speciation.</title>
        <authorList>
            <consortium name="DOE Joint Genome Institute"/>
            <person name="Vesth T.C."/>
            <person name="Nybo J."/>
            <person name="Theobald S."/>
            <person name="Brandl J."/>
            <person name="Frisvad J.C."/>
            <person name="Nielsen K.F."/>
            <person name="Lyhne E.K."/>
            <person name="Kogle M.E."/>
            <person name="Kuo A."/>
            <person name="Riley R."/>
            <person name="Clum A."/>
            <person name="Nolan M."/>
            <person name="Lipzen A."/>
            <person name="Salamov A."/>
            <person name="Henrissat B."/>
            <person name="Wiebenga A."/>
            <person name="De vries R.P."/>
            <person name="Grigoriev I.V."/>
            <person name="Mortensen U.H."/>
            <person name="Andersen M.R."/>
            <person name="Baker S.E."/>
        </authorList>
    </citation>
    <scope>NUCLEOTIDE SEQUENCE [LARGE SCALE GENOMIC DNA]</scope>
    <source>
        <strain evidence="9 10">CBS 707.79</strain>
    </source>
</reference>
<dbReference type="PANTHER" id="PTHR24269:SF23">
    <property type="entry name" value="PLASMA MEMBRANE SENSOR TRANSDUCER (EUROFUNG)"/>
    <property type="match status" value="1"/>
</dbReference>
<dbReference type="InterPro" id="IPR002889">
    <property type="entry name" value="WSC_carb-bd"/>
</dbReference>
<organism evidence="9 10">
    <name type="scientific">Aspergillus ellipticus CBS 707.79</name>
    <dbReference type="NCBI Taxonomy" id="1448320"/>
    <lineage>
        <taxon>Eukaryota</taxon>
        <taxon>Fungi</taxon>
        <taxon>Dikarya</taxon>
        <taxon>Ascomycota</taxon>
        <taxon>Pezizomycotina</taxon>
        <taxon>Eurotiomycetes</taxon>
        <taxon>Eurotiomycetidae</taxon>
        <taxon>Eurotiales</taxon>
        <taxon>Aspergillaceae</taxon>
        <taxon>Aspergillus</taxon>
        <taxon>Aspergillus subgen. Circumdati</taxon>
    </lineage>
</organism>
<comment type="subcellular location">
    <subcellularLocation>
        <location evidence="1">Membrane</location>
        <topology evidence="1">Single-pass membrane protein</topology>
    </subcellularLocation>
</comment>
<dbReference type="STRING" id="1448320.A0A319D9Q6"/>
<evidence type="ECO:0000256" key="7">
    <source>
        <dbReference type="SAM" id="SignalP"/>
    </source>
</evidence>
<name>A0A319D9Q6_9EURO</name>
<keyword evidence="5" id="KW-0472">Membrane</keyword>
<gene>
    <name evidence="9" type="ORF">BO71DRAFT_240122</name>
</gene>
<evidence type="ECO:0000256" key="3">
    <source>
        <dbReference type="ARBA" id="ARBA00022729"/>
    </source>
</evidence>
<dbReference type="GO" id="GO:0005886">
    <property type="term" value="C:plasma membrane"/>
    <property type="evidence" value="ECO:0007669"/>
    <property type="project" value="TreeGrafter"/>
</dbReference>
<dbReference type="SMART" id="SM00321">
    <property type="entry name" value="WSC"/>
    <property type="match status" value="1"/>
</dbReference>
<dbReference type="Pfam" id="PF01822">
    <property type="entry name" value="WSC"/>
    <property type="match status" value="1"/>
</dbReference>
<dbReference type="PROSITE" id="PS51257">
    <property type="entry name" value="PROKAR_LIPOPROTEIN"/>
    <property type="match status" value="1"/>
</dbReference>
<evidence type="ECO:0000256" key="5">
    <source>
        <dbReference type="ARBA" id="ARBA00023136"/>
    </source>
</evidence>
<dbReference type="AlphaFoldDB" id="A0A319D9Q6"/>
<keyword evidence="3 7" id="KW-0732">Signal</keyword>
<evidence type="ECO:0000313" key="10">
    <source>
        <dbReference type="Proteomes" id="UP000247810"/>
    </source>
</evidence>
<evidence type="ECO:0000256" key="6">
    <source>
        <dbReference type="ARBA" id="ARBA00023180"/>
    </source>
</evidence>